<protein>
    <submittedName>
        <fullName evidence="3">Uncharacterized protein</fullName>
    </submittedName>
</protein>
<proteinExistence type="predicted"/>
<accession>A0A3S0K9P5</accession>
<evidence type="ECO:0000256" key="2">
    <source>
        <dbReference type="SAM" id="SignalP"/>
    </source>
</evidence>
<keyword evidence="4" id="KW-1185">Reference proteome</keyword>
<sequence length="262" mass="28677">MITSLLILAAVSLPAWNAAPPQVKTDSVRPDAHQARVLGAAYCAGKSGCQVEFLPIGGNGAKIPVMNHRVPTDVTFGSFTAPGRQEALLNLCVAQSDACDGVTLLRREAGRWKAVYHTPDVTARECLKFRRFDGRDALACRGHYVMYGSKLTLVTADSRKASEKVLLNGEIQNCGQNPVTVTRLGDWRKEDVNGDGRADLVAEVSRYRLRTAQCPPADDTPFTTKNRPPLGDVSGLRRHTAENKNRLKFFPSPVKHISEGRR</sequence>
<organism evidence="3 4">
    <name type="scientific">Deinococcus radiophilus</name>
    <dbReference type="NCBI Taxonomy" id="32062"/>
    <lineage>
        <taxon>Bacteria</taxon>
        <taxon>Thermotogati</taxon>
        <taxon>Deinococcota</taxon>
        <taxon>Deinococci</taxon>
        <taxon>Deinococcales</taxon>
        <taxon>Deinococcaceae</taxon>
        <taxon>Deinococcus</taxon>
    </lineage>
</organism>
<name>A0A3S0K9P5_9DEIO</name>
<evidence type="ECO:0000256" key="1">
    <source>
        <dbReference type="SAM" id="MobiDB-lite"/>
    </source>
</evidence>
<evidence type="ECO:0000313" key="4">
    <source>
        <dbReference type="Proteomes" id="UP000277766"/>
    </source>
</evidence>
<gene>
    <name evidence="3" type="ORF">EJ104_09510</name>
</gene>
<dbReference type="AlphaFoldDB" id="A0A3S0K9P5"/>
<dbReference type="EMBL" id="RXPE01000021">
    <property type="protein sequence ID" value="RTR25781.1"/>
    <property type="molecule type" value="Genomic_DNA"/>
</dbReference>
<feature type="signal peptide" evidence="2">
    <location>
        <begin position="1"/>
        <end position="18"/>
    </location>
</feature>
<dbReference type="RefSeq" id="WP_126352495.1">
    <property type="nucleotide sequence ID" value="NZ_CP086380.1"/>
</dbReference>
<evidence type="ECO:0000313" key="3">
    <source>
        <dbReference type="EMBL" id="RTR25781.1"/>
    </source>
</evidence>
<dbReference type="OrthoDB" id="63153at2"/>
<comment type="caution">
    <text evidence="3">The sequence shown here is derived from an EMBL/GenBank/DDBJ whole genome shotgun (WGS) entry which is preliminary data.</text>
</comment>
<feature type="chain" id="PRO_5018623942" evidence="2">
    <location>
        <begin position="19"/>
        <end position="262"/>
    </location>
</feature>
<feature type="region of interest" description="Disordered" evidence="1">
    <location>
        <begin position="215"/>
        <end position="238"/>
    </location>
</feature>
<dbReference type="Proteomes" id="UP000277766">
    <property type="component" value="Unassembled WGS sequence"/>
</dbReference>
<reference evidence="3 4" key="1">
    <citation type="submission" date="2018-12" db="EMBL/GenBank/DDBJ databases">
        <title>Deinococcus radiophilus ATCC 27603 genome sequencing and assembly.</title>
        <authorList>
            <person name="Maclea K.S."/>
            <person name="Maynard C.R."/>
        </authorList>
    </citation>
    <scope>NUCLEOTIDE SEQUENCE [LARGE SCALE GENOMIC DNA]</scope>
    <source>
        <strain evidence="3 4">ATCC 27603</strain>
    </source>
</reference>
<keyword evidence="2" id="KW-0732">Signal</keyword>